<accession>A0AAD4VB83</accession>
<sequence length="86" mass="9770">MNLLSLSQSLRFQTFLQAQSQMVWGQLEQRKSRDGLSSSGVRYNLWKSKFLHLNKGPGLIFIQLHLSLAAAQVLDLGRHVSTEFPD</sequence>
<protein>
    <submittedName>
        <fullName evidence="1">Uncharacterized protein</fullName>
    </submittedName>
</protein>
<dbReference type="AlphaFoldDB" id="A0AAD4VB83"/>
<comment type="caution">
    <text evidence="1">The sequence shown here is derived from an EMBL/GenBank/DDBJ whole genome shotgun (WGS) entry which is preliminary data.</text>
</comment>
<keyword evidence="2" id="KW-1185">Reference proteome</keyword>
<proteinExistence type="predicted"/>
<reference evidence="1 2" key="1">
    <citation type="journal article" date="2022" name="G3 (Bethesda)">
        <title>Whole-genome sequence and methylome profiling of the almond [Prunus dulcis (Mill.) D.A. Webb] cultivar 'Nonpareil'.</title>
        <authorList>
            <person name="D'Amico-Willman K.M."/>
            <person name="Ouma W.Z."/>
            <person name="Meulia T."/>
            <person name="Sideli G.M."/>
            <person name="Gradziel T.M."/>
            <person name="Fresnedo-Ramirez J."/>
        </authorList>
    </citation>
    <scope>NUCLEOTIDE SEQUENCE [LARGE SCALE GENOMIC DNA]</scope>
    <source>
        <strain evidence="1">Clone GOH B32 T37-40</strain>
    </source>
</reference>
<organism evidence="1 2">
    <name type="scientific">Prunus dulcis</name>
    <name type="common">Almond</name>
    <name type="synonym">Amygdalus dulcis</name>
    <dbReference type="NCBI Taxonomy" id="3755"/>
    <lineage>
        <taxon>Eukaryota</taxon>
        <taxon>Viridiplantae</taxon>
        <taxon>Streptophyta</taxon>
        <taxon>Embryophyta</taxon>
        <taxon>Tracheophyta</taxon>
        <taxon>Spermatophyta</taxon>
        <taxon>Magnoliopsida</taxon>
        <taxon>eudicotyledons</taxon>
        <taxon>Gunneridae</taxon>
        <taxon>Pentapetalae</taxon>
        <taxon>rosids</taxon>
        <taxon>fabids</taxon>
        <taxon>Rosales</taxon>
        <taxon>Rosaceae</taxon>
        <taxon>Amygdaloideae</taxon>
        <taxon>Amygdaleae</taxon>
        <taxon>Prunus</taxon>
    </lineage>
</organism>
<evidence type="ECO:0000313" key="2">
    <source>
        <dbReference type="Proteomes" id="UP001054821"/>
    </source>
</evidence>
<dbReference type="Proteomes" id="UP001054821">
    <property type="component" value="Chromosome 6"/>
</dbReference>
<dbReference type="EMBL" id="JAJFAZ020000006">
    <property type="protein sequence ID" value="KAI5321236.1"/>
    <property type="molecule type" value="Genomic_DNA"/>
</dbReference>
<gene>
    <name evidence="1" type="ORF">L3X38_030307</name>
</gene>
<name>A0AAD4VB83_PRUDU</name>
<evidence type="ECO:0000313" key="1">
    <source>
        <dbReference type="EMBL" id="KAI5321236.1"/>
    </source>
</evidence>